<accession>A0ABW6K266</accession>
<dbReference type="RefSeq" id="WP_389222473.1">
    <property type="nucleotide sequence ID" value="NZ_JBIACJ010000012.1"/>
</dbReference>
<dbReference type="Proteomes" id="UP001601058">
    <property type="component" value="Unassembled WGS sequence"/>
</dbReference>
<sequence length="84" mass="10091">MLLYHPLHKTFDDFKEVFEYYFDNESGELIETDKELLPGHLIFIRDIADYAIIVTKVWEEDGKRYFSHDTAERLIVRARTPRGR</sequence>
<reference evidence="1 2" key="1">
    <citation type="submission" date="2024-08" db="EMBL/GenBank/DDBJ databases">
        <title>Two novel Cytobacillus novel species.</title>
        <authorList>
            <person name="Liu G."/>
        </authorList>
    </citation>
    <scope>NUCLEOTIDE SEQUENCE [LARGE SCALE GENOMIC DNA]</scope>
    <source>
        <strain evidence="1 2">FJAT-53684</strain>
    </source>
</reference>
<keyword evidence="2" id="KW-1185">Reference proteome</keyword>
<comment type="caution">
    <text evidence="1">The sequence shown here is derived from an EMBL/GenBank/DDBJ whole genome shotgun (WGS) entry which is preliminary data.</text>
</comment>
<name>A0ABW6K266_9BACI</name>
<gene>
    <name evidence="1" type="ORF">ACFYKT_18180</name>
</gene>
<protein>
    <submittedName>
        <fullName evidence="1">Uncharacterized protein</fullName>
    </submittedName>
</protein>
<evidence type="ECO:0000313" key="2">
    <source>
        <dbReference type="Proteomes" id="UP001601058"/>
    </source>
</evidence>
<dbReference type="EMBL" id="JBIACJ010000012">
    <property type="protein sequence ID" value="MFE8698254.1"/>
    <property type="molecule type" value="Genomic_DNA"/>
</dbReference>
<proteinExistence type="predicted"/>
<evidence type="ECO:0000313" key="1">
    <source>
        <dbReference type="EMBL" id="MFE8698254.1"/>
    </source>
</evidence>
<organism evidence="1 2">
    <name type="scientific">Cytobacillus mangrovibacter</name>
    <dbReference type="NCBI Taxonomy" id="3299024"/>
    <lineage>
        <taxon>Bacteria</taxon>
        <taxon>Bacillati</taxon>
        <taxon>Bacillota</taxon>
        <taxon>Bacilli</taxon>
        <taxon>Bacillales</taxon>
        <taxon>Bacillaceae</taxon>
        <taxon>Cytobacillus</taxon>
    </lineage>
</organism>